<dbReference type="Proteomes" id="UP000294321">
    <property type="component" value="Chromosome"/>
</dbReference>
<evidence type="ECO:0000256" key="2">
    <source>
        <dbReference type="ARBA" id="ARBA00023002"/>
    </source>
</evidence>
<dbReference type="PANTHER" id="PTHR43026">
    <property type="entry name" value="2-HYDROXYACID DEHYDROGENASE HOMOLOG 1-RELATED"/>
    <property type="match status" value="1"/>
</dbReference>
<evidence type="ECO:0000313" key="8">
    <source>
        <dbReference type="Proteomes" id="UP000294321"/>
    </source>
</evidence>
<dbReference type="AlphaFoldDB" id="A0A4P6ZJ49"/>
<dbReference type="PROSITE" id="PS00671">
    <property type="entry name" value="D_2_HYDROXYACID_DH_3"/>
    <property type="match status" value="1"/>
</dbReference>
<dbReference type="GO" id="GO:0051287">
    <property type="term" value="F:NAD binding"/>
    <property type="evidence" value="ECO:0007669"/>
    <property type="project" value="InterPro"/>
</dbReference>
<dbReference type="SUPFAM" id="SSF52283">
    <property type="entry name" value="Formate/glycerate dehydrogenase catalytic domain-like"/>
    <property type="match status" value="1"/>
</dbReference>
<dbReference type="OrthoDB" id="9805416at2"/>
<dbReference type="EMBL" id="CP034726">
    <property type="protein sequence ID" value="QBP17628.1"/>
    <property type="molecule type" value="Genomic_DNA"/>
</dbReference>
<dbReference type="InterPro" id="IPR029753">
    <property type="entry name" value="D-isomer_DH_CS"/>
</dbReference>
<comment type="similarity">
    <text evidence="1 4">Belongs to the D-isomer specific 2-hydroxyacid dehydrogenase family.</text>
</comment>
<evidence type="ECO:0000256" key="4">
    <source>
        <dbReference type="RuleBase" id="RU003719"/>
    </source>
</evidence>
<evidence type="ECO:0000256" key="1">
    <source>
        <dbReference type="ARBA" id="ARBA00005854"/>
    </source>
</evidence>
<dbReference type="Pfam" id="PF02826">
    <property type="entry name" value="2-Hacid_dh_C"/>
    <property type="match status" value="1"/>
</dbReference>
<name>A0A4P6ZJ49_9LACO</name>
<dbReference type="InterPro" id="IPR058205">
    <property type="entry name" value="D-LDH-like"/>
</dbReference>
<accession>A0A4P6ZJ49</accession>
<dbReference type="PANTHER" id="PTHR43026:SF1">
    <property type="entry name" value="2-HYDROXYACID DEHYDROGENASE HOMOLOG 1-RELATED"/>
    <property type="match status" value="1"/>
</dbReference>
<dbReference type="InterPro" id="IPR036291">
    <property type="entry name" value="NAD(P)-bd_dom_sf"/>
</dbReference>
<evidence type="ECO:0000313" key="7">
    <source>
        <dbReference type="EMBL" id="QBP17628.1"/>
    </source>
</evidence>
<dbReference type="SUPFAM" id="SSF51735">
    <property type="entry name" value="NAD(P)-binding Rossmann-fold domains"/>
    <property type="match status" value="1"/>
</dbReference>
<gene>
    <name evidence="7" type="ORF">ELX58_00150</name>
</gene>
<evidence type="ECO:0000256" key="3">
    <source>
        <dbReference type="ARBA" id="ARBA00023027"/>
    </source>
</evidence>
<dbReference type="CDD" id="cd12186">
    <property type="entry name" value="LDH"/>
    <property type="match status" value="1"/>
</dbReference>
<dbReference type="Pfam" id="PF00389">
    <property type="entry name" value="2-Hacid_dh"/>
    <property type="match status" value="1"/>
</dbReference>
<keyword evidence="2 4" id="KW-0560">Oxidoreductase</keyword>
<dbReference type="InterPro" id="IPR006139">
    <property type="entry name" value="D-isomer_2_OHA_DH_cat_dom"/>
</dbReference>
<dbReference type="InterPro" id="IPR029752">
    <property type="entry name" value="D-isomer_DH_CS1"/>
</dbReference>
<organism evidence="7 8">
    <name type="scientific">Acetilactobacillus jinshanensis</name>
    <dbReference type="NCBI Taxonomy" id="1720083"/>
    <lineage>
        <taxon>Bacteria</taxon>
        <taxon>Bacillati</taxon>
        <taxon>Bacillota</taxon>
        <taxon>Bacilli</taxon>
        <taxon>Lactobacillales</taxon>
        <taxon>Lactobacillaceae</taxon>
        <taxon>Acetilactobacillus</taxon>
    </lineage>
</organism>
<evidence type="ECO:0000259" key="5">
    <source>
        <dbReference type="Pfam" id="PF00389"/>
    </source>
</evidence>
<dbReference type="PROSITE" id="PS00065">
    <property type="entry name" value="D_2_HYDROXYACID_DH_1"/>
    <property type="match status" value="1"/>
</dbReference>
<proteinExistence type="inferred from homology"/>
<reference evidence="8" key="1">
    <citation type="submission" date="2018-12" db="EMBL/GenBank/DDBJ databases">
        <title>A new species of lactobacillus.</title>
        <authorList>
            <person name="Jian Y."/>
            <person name="Xin L."/>
            <person name="Hong Z.J."/>
            <person name="Ming L.Z."/>
            <person name="Hong X.Z."/>
        </authorList>
    </citation>
    <scope>NUCLEOTIDE SEQUENCE [LARGE SCALE GENOMIC DNA]</scope>
    <source>
        <strain evidence="8">HSLZ-75</strain>
    </source>
</reference>
<dbReference type="GO" id="GO:0008720">
    <property type="term" value="F:D-lactate dehydrogenase (NAD+) activity"/>
    <property type="evidence" value="ECO:0007669"/>
    <property type="project" value="TreeGrafter"/>
</dbReference>
<feature type="domain" description="D-isomer specific 2-hydroxyacid dehydrogenase NAD-binding" evidence="6">
    <location>
        <begin position="114"/>
        <end position="301"/>
    </location>
</feature>
<sequence>MTKIIAYAVRQDEMPYFKKWVNNNPDVQVKLTPKLLTDETVKMAKGFDGVDAYQQKPYTTSILDKLGSYGIKSLSIRNVGVDNVDFKALKKNGIKLTNVPAYSPQAIAELAMTDLLRLIRHIKIFERQEAHGNLHWAPNIADELDKMTVGVIGTGHIGRIVVRILRDGFHAHVIAYDPYPNPQLQKEGLYVKSLDDLCKQADAITIHAPAMKSNYHMIGDKQFSEMKKGVYFINEARGSLLDTDALIRALDSGKVQGAALDVYENEVGVFNKDFGSFNAIPDKRLKNLMKRDNVVVTPHIAFYTRNAVKNMVGFSMDSNKTLIKTGKSKRLVKY</sequence>
<evidence type="ECO:0000259" key="6">
    <source>
        <dbReference type="Pfam" id="PF02826"/>
    </source>
</evidence>
<dbReference type="Gene3D" id="3.40.50.720">
    <property type="entry name" value="NAD(P)-binding Rossmann-like Domain"/>
    <property type="match status" value="2"/>
</dbReference>
<keyword evidence="8" id="KW-1185">Reference proteome</keyword>
<dbReference type="PROSITE" id="PS00670">
    <property type="entry name" value="D_2_HYDROXYACID_DH_2"/>
    <property type="match status" value="1"/>
</dbReference>
<dbReference type="RefSeq" id="WP_133441174.1">
    <property type="nucleotide sequence ID" value="NZ_CP034726.1"/>
</dbReference>
<feature type="domain" description="D-isomer specific 2-hydroxyacid dehydrogenase catalytic" evidence="5">
    <location>
        <begin position="7"/>
        <end position="332"/>
    </location>
</feature>
<protein>
    <submittedName>
        <fullName evidence="7">D-2-hydroxyacid dehydrogenase</fullName>
    </submittedName>
</protein>
<keyword evidence="3" id="KW-0520">NAD</keyword>
<dbReference type="InterPro" id="IPR006140">
    <property type="entry name" value="D-isomer_DH_NAD-bd"/>
</dbReference>
<dbReference type="KEGG" id="lji:ELX58_00150"/>